<accession>A0A2S9JTY0</accession>
<dbReference type="EMBL" id="PVBS01000001">
    <property type="protein sequence ID" value="PRD56742.1"/>
    <property type="molecule type" value="Genomic_DNA"/>
</dbReference>
<dbReference type="AlphaFoldDB" id="A0A2S9JTY0"/>
<organism evidence="4 5">
    <name type="scientific">Sphingobacterium gobiense</name>
    <dbReference type="NCBI Taxonomy" id="1382456"/>
    <lineage>
        <taxon>Bacteria</taxon>
        <taxon>Pseudomonadati</taxon>
        <taxon>Bacteroidota</taxon>
        <taxon>Sphingobacteriia</taxon>
        <taxon>Sphingobacteriales</taxon>
        <taxon>Sphingobacteriaceae</taxon>
        <taxon>Sphingobacterium</taxon>
    </lineage>
</organism>
<proteinExistence type="predicted"/>
<comment type="caution">
    <text evidence="4">The sequence shown here is derived from an EMBL/GenBank/DDBJ whole genome shotgun (WGS) entry which is preliminary data.</text>
</comment>
<keyword evidence="2" id="KW-0472">Membrane</keyword>
<dbReference type="OrthoDB" id="6193541at2"/>
<keyword evidence="1" id="KW-0175">Coiled coil</keyword>
<reference evidence="4 5" key="1">
    <citation type="submission" date="2018-02" db="EMBL/GenBank/DDBJ databases">
        <title>The draft genome of Sphingobacterium gobiense H7.</title>
        <authorList>
            <person name="Li L."/>
            <person name="Liu L."/>
            <person name="Zhang X."/>
            <person name="Wang T."/>
            <person name="Liang L."/>
        </authorList>
    </citation>
    <scope>NUCLEOTIDE SEQUENCE [LARGE SCALE GENOMIC DNA]</scope>
    <source>
        <strain evidence="4 5">ACCC 05757</strain>
    </source>
</reference>
<keyword evidence="2" id="KW-0812">Transmembrane</keyword>
<feature type="domain" description="DUF6161" evidence="3">
    <location>
        <begin position="202"/>
        <end position="412"/>
    </location>
</feature>
<feature type="transmembrane region" description="Helical" evidence="2">
    <location>
        <begin position="332"/>
        <end position="353"/>
    </location>
</feature>
<gene>
    <name evidence="4" type="ORF">C5749_05805</name>
</gene>
<dbReference type="RefSeq" id="WP_105723854.1">
    <property type="nucleotide sequence ID" value="NZ_PVBS01000001.1"/>
</dbReference>
<name>A0A2S9JTY0_9SPHI</name>
<feature type="coiled-coil region" evidence="1">
    <location>
        <begin position="183"/>
        <end position="272"/>
    </location>
</feature>
<dbReference type="InterPro" id="IPR046159">
    <property type="entry name" value="DUF6161"/>
</dbReference>
<evidence type="ECO:0000256" key="2">
    <source>
        <dbReference type="SAM" id="Phobius"/>
    </source>
</evidence>
<evidence type="ECO:0000313" key="5">
    <source>
        <dbReference type="Proteomes" id="UP000238642"/>
    </source>
</evidence>
<sequence>MALSLKEARDIISNSPFVKEINDLTCTISYPYLNMQFELKGLYNIYKYFYEQFVGWENLKKENPGYVFDHSHQYYRNVLAALQQFIKRELVNSNTSPKTLLPLFSRNVQSLIRNQRGSYPFPFDSPEADFLTGLQSKSPDLAGSAFNYLTGINQNRDNSSSLEGAIMAYEFKNQDNSAIFNRRIKEKKSLDRLRSRFESLSNEYQNELTVYIAKLKEDFHIHTSELEEFKNAKEKSITDWFITKKGEIEFFIAEAKNDIENIQASYRDKLKLEEPIKYWADRATALREKGNWLLGGIIGTSLLFAVGVYFLLWHTPADMLESIFDGDRTAAIRWSLVFVIFVSIFFVVARAFLKFMFSNFHLARDAEEREKLTYLYLSMIEKGALDEEERKIILQSLFSRSDTGLLKENSSPTMPNVGGLISRQ</sequence>
<keyword evidence="2" id="KW-1133">Transmembrane helix</keyword>
<keyword evidence="5" id="KW-1185">Reference proteome</keyword>
<evidence type="ECO:0000256" key="1">
    <source>
        <dbReference type="SAM" id="Coils"/>
    </source>
</evidence>
<evidence type="ECO:0000313" key="4">
    <source>
        <dbReference type="EMBL" id="PRD56742.1"/>
    </source>
</evidence>
<protein>
    <recommendedName>
        <fullName evidence="3">DUF6161 domain-containing protein</fullName>
    </recommendedName>
</protein>
<dbReference type="Proteomes" id="UP000238642">
    <property type="component" value="Unassembled WGS sequence"/>
</dbReference>
<evidence type="ECO:0000259" key="3">
    <source>
        <dbReference type="Pfam" id="PF19658"/>
    </source>
</evidence>
<feature type="transmembrane region" description="Helical" evidence="2">
    <location>
        <begin position="292"/>
        <end position="312"/>
    </location>
</feature>
<dbReference type="Pfam" id="PF19658">
    <property type="entry name" value="DUF6161"/>
    <property type="match status" value="1"/>
</dbReference>